<dbReference type="PANTHER" id="PTHR31669">
    <property type="entry name" value="PROTEIN FAR1-RELATED SEQUENCE 10-RELATED"/>
    <property type="match status" value="1"/>
</dbReference>
<protein>
    <recommendedName>
        <fullName evidence="1">Protein FAR1-RELATED SEQUENCE</fullName>
    </recommendedName>
</protein>
<gene>
    <name evidence="3" type="ORF">MKW98_026280</name>
</gene>
<dbReference type="Proteomes" id="UP001202328">
    <property type="component" value="Unassembled WGS sequence"/>
</dbReference>
<keyword evidence="1" id="KW-0863">Zinc-finger</keyword>
<dbReference type="AlphaFoldDB" id="A0AAD4SQZ8"/>
<name>A0AAD4SQZ8_9MAGN</name>
<dbReference type="PANTHER" id="PTHR31669:SF283">
    <property type="entry name" value="PROTEIN FAR1-RELATED SEQUENCE"/>
    <property type="match status" value="1"/>
</dbReference>
<sequence>EDVWIEKNYYKRMTFFVTYNSKECDIHYSCQRFTFRGIQCNHVLSVMCNEGVRELPDKYILRWWRKDVKICHTKVKVRFSGWKNDDASKQYYDLCNKFVELADWVAGTLGYPLIDDWLGCKKKEWKETIIKAKESEKLKGKQLEENTVDPVDEGGECEEGDNTLNVNDPKRKPRRGRTRKTVNQPVKRRPKKKV</sequence>
<reference evidence="3" key="1">
    <citation type="submission" date="2022-04" db="EMBL/GenBank/DDBJ databases">
        <title>A functionally conserved STORR gene fusion in Papaver species that diverged 16.8 million years ago.</title>
        <authorList>
            <person name="Catania T."/>
        </authorList>
    </citation>
    <scope>NUCLEOTIDE SEQUENCE</scope>
    <source>
        <strain evidence="3">S-188037</strain>
    </source>
</reference>
<keyword evidence="4" id="KW-1185">Reference proteome</keyword>
<evidence type="ECO:0000313" key="4">
    <source>
        <dbReference type="Proteomes" id="UP001202328"/>
    </source>
</evidence>
<dbReference type="EMBL" id="JAJJMB010009055">
    <property type="protein sequence ID" value="KAI3916809.1"/>
    <property type="molecule type" value="Genomic_DNA"/>
</dbReference>
<keyword evidence="1" id="KW-0862">Zinc</keyword>
<comment type="similarity">
    <text evidence="1">Belongs to the FHY3/FAR1 family.</text>
</comment>
<comment type="function">
    <text evidence="1">Putative transcription activator involved in regulating light control of development.</text>
</comment>
<feature type="compositionally biased region" description="Basic residues" evidence="2">
    <location>
        <begin position="171"/>
        <end position="194"/>
    </location>
</feature>
<dbReference type="GO" id="GO:0005634">
    <property type="term" value="C:nucleus"/>
    <property type="evidence" value="ECO:0007669"/>
    <property type="project" value="UniProtKB-SubCell"/>
</dbReference>
<dbReference type="GO" id="GO:0008270">
    <property type="term" value="F:zinc ion binding"/>
    <property type="evidence" value="ECO:0007669"/>
    <property type="project" value="UniProtKB-UniRule"/>
</dbReference>
<comment type="subcellular location">
    <subcellularLocation>
        <location evidence="1">Nucleus</location>
    </subcellularLocation>
</comment>
<proteinExistence type="inferred from homology"/>
<feature type="compositionally biased region" description="Acidic residues" evidence="2">
    <location>
        <begin position="146"/>
        <end position="161"/>
    </location>
</feature>
<evidence type="ECO:0000256" key="2">
    <source>
        <dbReference type="SAM" id="MobiDB-lite"/>
    </source>
</evidence>
<dbReference type="GO" id="GO:0006355">
    <property type="term" value="P:regulation of DNA-templated transcription"/>
    <property type="evidence" value="ECO:0007669"/>
    <property type="project" value="UniProtKB-UniRule"/>
</dbReference>
<feature type="non-terminal residue" evidence="3">
    <location>
        <position position="1"/>
    </location>
</feature>
<comment type="caution">
    <text evidence="3">The sequence shown here is derived from an EMBL/GenBank/DDBJ whole genome shotgun (WGS) entry which is preliminary data.</text>
</comment>
<evidence type="ECO:0000256" key="1">
    <source>
        <dbReference type="RuleBase" id="RU367018"/>
    </source>
</evidence>
<evidence type="ECO:0000313" key="3">
    <source>
        <dbReference type="EMBL" id="KAI3916809.1"/>
    </source>
</evidence>
<accession>A0AAD4SQZ8</accession>
<feature type="region of interest" description="Disordered" evidence="2">
    <location>
        <begin position="141"/>
        <end position="194"/>
    </location>
</feature>
<keyword evidence="1" id="KW-0479">Metal-binding</keyword>
<organism evidence="3 4">
    <name type="scientific">Papaver atlanticum</name>
    <dbReference type="NCBI Taxonomy" id="357466"/>
    <lineage>
        <taxon>Eukaryota</taxon>
        <taxon>Viridiplantae</taxon>
        <taxon>Streptophyta</taxon>
        <taxon>Embryophyta</taxon>
        <taxon>Tracheophyta</taxon>
        <taxon>Spermatophyta</taxon>
        <taxon>Magnoliopsida</taxon>
        <taxon>Ranunculales</taxon>
        <taxon>Papaveraceae</taxon>
        <taxon>Papaveroideae</taxon>
        <taxon>Papaver</taxon>
    </lineage>
</organism>
<keyword evidence="1" id="KW-0539">Nucleus</keyword>
<dbReference type="InterPro" id="IPR031052">
    <property type="entry name" value="FHY3/FAR1"/>
</dbReference>